<accession>A0A5C3N7U7</accession>
<protein>
    <submittedName>
        <fullName evidence="1">Uncharacterized protein</fullName>
    </submittedName>
</protein>
<name>A0A5C3N7U7_9AGAM</name>
<proteinExistence type="predicted"/>
<evidence type="ECO:0000313" key="2">
    <source>
        <dbReference type="Proteomes" id="UP000305948"/>
    </source>
</evidence>
<dbReference type="AlphaFoldDB" id="A0A5C3N7U7"/>
<organism evidence="1 2">
    <name type="scientific">Heliocybe sulcata</name>
    <dbReference type="NCBI Taxonomy" id="5364"/>
    <lineage>
        <taxon>Eukaryota</taxon>
        <taxon>Fungi</taxon>
        <taxon>Dikarya</taxon>
        <taxon>Basidiomycota</taxon>
        <taxon>Agaricomycotina</taxon>
        <taxon>Agaricomycetes</taxon>
        <taxon>Gloeophyllales</taxon>
        <taxon>Gloeophyllaceae</taxon>
        <taxon>Heliocybe</taxon>
    </lineage>
</organism>
<dbReference type="EMBL" id="ML213515">
    <property type="protein sequence ID" value="TFK49881.1"/>
    <property type="molecule type" value="Genomic_DNA"/>
</dbReference>
<gene>
    <name evidence="1" type="ORF">OE88DRAFT_394778</name>
</gene>
<keyword evidence="2" id="KW-1185">Reference proteome</keyword>
<sequence length="100" mass="11019">MGVSIQVTCVPRYICVYTDTIGIFALSSFFLNFILPSDGTAIRYLSAFSRQLGGNRSFGNSVYGRSSIYTVSQLESVGELWLGVGDKGKGVNRRRYGLFD</sequence>
<evidence type="ECO:0000313" key="1">
    <source>
        <dbReference type="EMBL" id="TFK49881.1"/>
    </source>
</evidence>
<reference evidence="1 2" key="1">
    <citation type="journal article" date="2019" name="Nat. Ecol. Evol.">
        <title>Megaphylogeny resolves global patterns of mushroom evolution.</title>
        <authorList>
            <person name="Varga T."/>
            <person name="Krizsan K."/>
            <person name="Foldi C."/>
            <person name="Dima B."/>
            <person name="Sanchez-Garcia M."/>
            <person name="Sanchez-Ramirez S."/>
            <person name="Szollosi G.J."/>
            <person name="Szarkandi J.G."/>
            <person name="Papp V."/>
            <person name="Albert L."/>
            <person name="Andreopoulos W."/>
            <person name="Angelini C."/>
            <person name="Antonin V."/>
            <person name="Barry K.W."/>
            <person name="Bougher N.L."/>
            <person name="Buchanan P."/>
            <person name="Buyck B."/>
            <person name="Bense V."/>
            <person name="Catcheside P."/>
            <person name="Chovatia M."/>
            <person name="Cooper J."/>
            <person name="Damon W."/>
            <person name="Desjardin D."/>
            <person name="Finy P."/>
            <person name="Geml J."/>
            <person name="Haridas S."/>
            <person name="Hughes K."/>
            <person name="Justo A."/>
            <person name="Karasinski D."/>
            <person name="Kautmanova I."/>
            <person name="Kiss B."/>
            <person name="Kocsube S."/>
            <person name="Kotiranta H."/>
            <person name="LaButti K.M."/>
            <person name="Lechner B.E."/>
            <person name="Liimatainen K."/>
            <person name="Lipzen A."/>
            <person name="Lukacs Z."/>
            <person name="Mihaltcheva S."/>
            <person name="Morgado L.N."/>
            <person name="Niskanen T."/>
            <person name="Noordeloos M.E."/>
            <person name="Ohm R.A."/>
            <person name="Ortiz-Santana B."/>
            <person name="Ovrebo C."/>
            <person name="Racz N."/>
            <person name="Riley R."/>
            <person name="Savchenko A."/>
            <person name="Shiryaev A."/>
            <person name="Soop K."/>
            <person name="Spirin V."/>
            <person name="Szebenyi C."/>
            <person name="Tomsovsky M."/>
            <person name="Tulloss R.E."/>
            <person name="Uehling J."/>
            <person name="Grigoriev I.V."/>
            <person name="Vagvolgyi C."/>
            <person name="Papp T."/>
            <person name="Martin F.M."/>
            <person name="Miettinen O."/>
            <person name="Hibbett D.S."/>
            <person name="Nagy L.G."/>
        </authorList>
    </citation>
    <scope>NUCLEOTIDE SEQUENCE [LARGE SCALE GENOMIC DNA]</scope>
    <source>
        <strain evidence="1 2">OMC1185</strain>
    </source>
</reference>
<dbReference type="Proteomes" id="UP000305948">
    <property type="component" value="Unassembled WGS sequence"/>
</dbReference>